<protein>
    <submittedName>
        <fullName evidence="1">Uncharacterized protein</fullName>
    </submittedName>
</protein>
<gene>
    <name evidence="1" type="ORF">RMAR0315_LOCUS1896</name>
</gene>
<name>A0A7S0BFW0_9RHOD</name>
<proteinExistence type="predicted"/>
<reference evidence="1" key="1">
    <citation type="submission" date="2021-01" db="EMBL/GenBank/DDBJ databases">
        <authorList>
            <person name="Corre E."/>
            <person name="Pelletier E."/>
            <person name="Niang G."/>
            <person name="Scheremetjew M."/>
            <person name="Finn R."/>
            <person name="Kale V."/>
            <person name="Holt S."/>
            <person name="Cochrane G."/>
            <person name="Meng A."/>
            <person name="Brown T."/>
            <person name="Cohen L."/>
        </authorList>
    </citation>
    <scope>NUCLEOTIDE SEQUENCE</scope>
    <source>
        <strain evidence="1">UTEX LB 2760</strain>
    </source>
</reference>
<evidence type="ECO:0000313" key="1">
    <source>
        <dbReference type="EMBL" id="CAD8391921.1"/>
    </source>
</evidence>
<dbReference type="EMBL" id="HBEK01003465">
    <property type="protein sequence ID" value="CAD8391921.1"/>
    <property type="molecule type" value="Transcribed_RNA"/>
</dbReference>
<dbReference type="AlphaFoldDB" id="A0A7S0BFW0"/>
<accession>A0A7S0BFW0</accession>
<organism evidence="1">
    <name type="scientific">Rhodosorus marinus</name>
    <dbReference type="NCBI Taxonomy" id="101924"/>
    <lineage>
        <taxon>Eukaryota</taxon>
        <taxon>Rhodophyta</taxon>
        <taxon>Stylonematophyceae</taxon>
        <taxon>Stylonematales</taxon>
        <taxon>Stylonemataceae</taxon>
        <taxon>Rhodosorus</taxon>
    </lineage>
</organism>
<sequence>MMFSRNNRSVSRVEIHTGPTFNHGRVLRNKLSDSDFIEPNIPKFTAVVPAISWVFTLVKTAKSLKHCFPSRESANFSSTPHITRDGSGTGSNFVQGLRDYGPDGHEDIHLRRRRHASGLHEMLKKHGYLCCGLISAVSKILCQ</sequence>